<feature type="region of interest" description="Disordered" evidence="1">
    <location>
        <begin position="123"/>
        <end position="144"/>
    </location>
</feature>
<dbReference type="PANTHER" id="PTHR35004">
    <property type="entry name" value="TRANSPOSASE RV3428C-RELATED"/>
    <property type="match status" value="1"/>
</dbReference>
<evidence type="ECO:0000259" key="2">
    <source>
        <dbReference type="PROSITE" id="PS50994"/>
    </source>
</evidence>
<proteinExistence type="predicted"/>
<evidence type="ECO:0000313" key="3">
    <source>
        <dbReference type="EMBL" id="MBM3273982.1"/>
    </source>
</evidence>
<organism evidence="3 4">
    <name type="scientific">Candidatus Tanganyikabacteria bacterium</name>
    <dbReference type="NCBI Taxonomy" id="2961651"/>
    <lineage>
        <taxon>Bacteria</taxon>
        <taxon>Bacillati</taxon>
        <taxon>Candidatus Sericytochromatia</taxon>
        <taxon>Candidatus Tanganyikabacteria</taxon>
    </lineage>
</organism>
<feature type="domain" description="Integrase catalytic" evidence="2">
    <location>
        <begin position="208"/>
        <end position="369"/>
    </location>
</feature>
<evidence type="ECO:0000313" key="4">
    <source>
        <dbReference type="Proteomes" id="UP000703893"/>
    </source>
</evidence>
<evidence type="ECO:0000256" key="1">
    <source>
        <dbReference type="SAM" id="MobiDB-lite"/>
    </source>
</evidence>
<accession>A0A937X384</accession>
<reference evidence="3 4" key="1">
    <citation type="submission" date="2019-03" db="EMBL/GenBank/DDBJ databases">
        <title>Lake Tanganyika Metagenome-Assembled Genomes (MAGs).</title>
        <authorList>
            <person name="Tran P."/>
        </authorList>
    </citation>
    <scope>NUCLEOTIDE SEQUENCE [LARGE SCALE GENOMIC DNA]</scope>
    <source>
        <strain evidence="3">K_DeepCast_65m_m2_236</strain>
    </source>
</reference>
<protein>
    <submittedName>
        <fullName evidence="3">DDE-type integrase/transposase/recombinase</fullName>
    </submittedName>
</protein>
<gene>
    <name evidence="3" type="ORF">FJZ00_02425</name>
</gene>
<feature type="region of interest" description="Disordered" evidence="1">
    <location>
        <begin position="45"/>
        <end position="80"/>
    </location>
</feature>
<feature type="compositionally biased region" description="Basic and acidic residues" evidence="1">
    <location>
        <begin position="45"/>
        <end position="58"/>
    </location>
</feature>
<feature type="compositionally biased region" description="Polar residues" evidence="1">
    <location>
        <begin position="68"/>
        <end position="78"/>
    </location>
</feature>
<dbReference type="PANTHER" id="PTHR35004:SF7">
    <property type="entry name" value="INTEGRASE PROTEIN"/>
    <property type="match status" value="1"/>
</dbReference>
<dbReference type="GO" id="GO:0015074">
    <property type="term" value="P:DNA integration"/>
    <property type="evidence" value="ECO:0007669"/>
    <property type="project" value="InterPro"/>
</dbReference>
<dbReference type="SUPFAM" id="SSF53098">
    <property type="entry name" value="Ribonuclease H-like"/>
    <property type="match status" value="1"/>
</dbReference>
<dbReference type="InterPro" id="IPR012337">
    <property type="entry name" value="RNaseH-like_sf"/>
</dbReference>
<name>A0A937X384_9BACT</name>
<dbReference type="Gene3D" id="3.30.420.10">
    <property type="entry name" value="Ribonuclease H-like superfamily/Ribonuclease H"/>
    <property type="match status" value="1"/>
</dbReference>
<dbReference type="InterPro" id="IPR036397">
    <property type="entry name" value="RNaseH_sf"/>
</dbReference>
<dbReference type="GO" id="GO:0003676">
    <property type="term" value="F:nucleic acid binding"/>
    <property type="evidence" value="ECO:0007669"/>
    <property type="project" value="InterPro"/>
</dbReference>
<dbReference type="Pfam" id="PF00665">
    <property type="entry name" value="rve"/>
    <property type="match status" value="1"/>
</dbReference>
<dbReference type="AlphaFoldDB" id="A0A937X384"/>
<dbReference type="EMBL" id="VGJX01000091">
    <property type="protein sequence ID" value="MBM3273982.1"/>
    <property type="molecule type" value="Genomic_DNA"/>
</dbReference>
<dbReference type="PROSITE" id="PS50994">
    <property type="entry name" value="INTEGRASE"/>
    <property type="match status" value="1"/>
</dbReference>
<dbReference type="Pfam" id="PF13683">
    <property type="entry name" value="rve_3"/>
    <property type="match status" value="1"/>
</dbReference>
<dbReference type="InterPro" id="IPR001584">
    <property type="entry name" value="Integrase_cat-core"/>
</dbReference>
<dbReference type="Proteomes" id="UP000703893">
    <property type="component" value="Unassembled WGS sequence"/>
</dbReference>
<sequence>MNEKRQYTAQEKASALGLGLSIGARAASRKLEMPYKTLERWVYESRKSKKATSERPGDTRPAGPATRSPETSAPSATTRKAVAKVYTPSQRAQALEYADKHGPTLTAKELGISRFSLRDWRRKAAQHAKGERTDNPLAGSDENPATIRDSRILAEWRAHPGLGPTQIRNQLRRGGFKVSTHTVRCVLDANGYVAPRSRRQEAHDNFYEAVRPNQLWHLDFLHRHIHKQPVYTLLIVDDFSRFIVGGAIWDGERAAAVIETFSDAIARHGCPKMAMSDGGSAFYAWRGVSQFTGLLDELEIDQLIATQPQTNGKLEVLNANLAKELFNQETFFDLGEAQRRLRAWIGFYNFRRTHTALGGLPVPADRYFGRADEVLAQVEAGGKPDGLGEPIPVGQRQLDLFRISSCNGQVEIHLMGRRIEFPIR</sequence>
<comment type="caution">
    <text evidence="3">The sequence shown here is derived from an EMBL/GenBank/DDBJ whole genome shotgun (WGS) entry which is preliminary data.</text>
</comment>